<evidence type="ECO:0000313" key="1">
    <source>
        <dbReference type="EMBL" id="RKO97300.1"/>
    </source>
</evidence>
<gene>
    <name evidence="1" type="ORF">CAUPRSCDRAFT_11017</name>
</gene>
<accession>A0A4P9X098</accession>
<dbReference type="AlphaFoldDB" id="A0A4P9X098"/>
<proteinExistence type="predicted"/>
<protein>
    <submittedName>
        <fullName evidence="1">Uncharacterized protein</fullName>
    </submittedName>
</protein>
<reference evidence="2" key="1">
    <citation type="journal article" date="2018" name="Nat. Microbiol.">
        <title>Leveraging single-cell genomics to expand the fungal tree of life.</title>
        <authorList>
            <person name="Ahrendt S.R."/>
            <person name="Quandt C.A."/>
            <person name="Ciobanu D."/>
            <person name="Clum A."/>
            <person name="Salamov A."/>
            <person name="Andreopoulos B."/>
            <person name="Cheng J.F."/>
            <person name="Woyke T."/>
            <person name="Pelin A."/>
            <person name="Henrissat B."/>
            <person name="Reynolds N.K."/>
            <person name="Benny G.L."/>
            <person name="Smith M.E."/>
            <person name="James T.Y."/>
            <person name="Grigoriev I.V."/>
        </authorList>
    </citation>
    <scope>NUCLEOTIDE SEQUENCE [LARGE SCALE GENOMIC DNA]</scope>
    <source>
        <strain evidence="2">ATCC 52028</strain>
    </source>
</reference>
<organism evidence="1 2">
    <name type="scientific">Caulochytrium protostelioides</name>
    <dbReference type="NCBI Taxonomy" id="1555241"/>
    <lineage>
        <taxon>Eukaryota</taxon>
        <taxon>Fungi</taxon>
        <taxon>Fungi incertae sedis</taxon>
        <taxon>Chytridiomycota</taxon>
        <taxon>Chytridiomycota incertae sedis</taxon>
        <taxon>Chytridiomycetes</taxon>
        <taxon>Caulochytriales</taxon>
        <taxon>Caulochytriaceae</taxon>
        <taxon>Caulochytrium</taxon>
    </lineage>
</organism>
<evidence type="ECO:0000313" key="2">
    <source>
        <dbReference type="Proteomes" id="UP000268535"/>
    </source>
</evidence>
<name>A0A4P9X098_9FUNG</name>
<dbReference type="Proteomes" id="UP000268535">
    <property type="component" value="Unassembled WGS sequence"/>
</dbReference>
<sequence length="327" mass="33883">MAPATARATWRLGRGRSRSLLRSELLRQPTAPTALRPVAPGGTGRPCRIRGPVLGLNRLSRRRDDVCIDKGCVVEGDVLVGAAFALHGGGVVEGNVAADDQREVTGLAAGVGAAGPAGRRGRARPVRARRRAARAGPDRGPAAVVAVAAAAAAAAAAADDRSTCQAGGAAYAGGAAVAGAAADTGGARGRRLGNKDVAREGQIRAVALRADLGVGRREAGARRLGRAIRLVPRLGIGVGRAQHRVVLVGRGRRRQWPLRPVSCVEMAELVNDVADTDGREAGRQAGLAGRCGAARRGHHGGVWNGLDREAQRPERRVKRGCWLRNVM</sequence>
<dbReference type="EMBL" id="ML009321">
    <property type="protein sequence ID" value="RKO97300.1"/>
    <property type="molecule type" value="Genomic_DNA"/>
</dbReference>